<keyword evidence="8" id="KW-1185">Reference proteome</keyword>
<comment type="subcellular location">
    <subcellularLocation>
        <location evidence="1">Membrane</location>
        <topology evidence="1">Multi-pass membrane protein</topology>
    </subcellularLocation>
</comment>
<gene>
    <name evidence="7" type="ORF">BJX66DRAFT_322441</name>
</gene>
<dbReference type="Gene3D" id="1.20.1250.20">
    <property type="entry name" value="MFS general substrate transporter like domains"/>
    <property type="match status" value="2"/>
</dbReference>
<feature type="transmembrane region" description="Helical" evidence="5">
    <location>
        <begin position="457"/>
        <end position="479"/>
    </location>
</feature>
<feature type="transmembrane region" description="Helical" evidence="5">
    <location>
        <begin position="354"/>
        <end position="374"/>
    </location>
</feature>
<dbReference type="PROSITE" id="PS50850">
    <property type="entry name" value="MFS"/>
    <property type="match status" value="1"/>
</dbReference>
<dbReference type="InterPro" id="IPR036259">
    <property type="entry name" value="MFS_trans_sf"/>
</dbReference>
<dbReference type="InterPro" id="IPR020846">
    <property type="entry name" value="MFS_dom"/>
</dbReference>
<feature type="domain" description="Major facilitator superfamily (MFS) profile" evidence="6">
    <location>
        <begin position="27"/>
        <end position="481"/>
    </location>
</feature>
<feature type="transmembrane region" description="Helical" evidence="5">
    <location>
        <begin position="66"/>
        <end position="84"/>
    </location>
</feature>
<evidence type="ECO:0000313" key="8">
    <source>
        <dbReference type="Proteomes" id="UP001610563"/>
    </source>
</evidence>
<feature type="transmembrane region" description="Helical" evidence="5">
    <location>
        <begin position="158"/>
        <end position="179"/>
    </location>
</feature>
<dbReference type="CDD" id="cd17476">
    <property type="entry name" value="MFS_Amf1_MDR_like"/>
    <property type="match status" value="1"/>
</dbReference>
<name>A0ABR4GIM9_9EURO</name>
<dbReference type="PANTHER" id="PTHR42718:SF41">
    <property type="entry name" value="MFS TRANSPORTER OF UNKOWN SPECIFICITY (AFU_ORTHOLOGUE AFUA_5G09940)-RELATED"/>
    <property type="match status" value="1"/>
</dbReference>
<dbReference type="Pfam" id="PF07690">
    <property type="entry name" value="MFS_1"/>
    <property type="match status" value="1"/>
</dbReference>
<reference evidence="7 8" key="1">
    <citation type="submission" date="2024-07" db="EMBL/GenBank/DDBJ databases">
        <title>Section-level genome sequencing and comparative genomics of Aspergillus sections Usti and Cavernicolus.</title>
        <authorList>
            <consortium name="Lawrence Berkeley National Laboratory"/>
            <person name="Nybo J.L."/>
            <person name="Vesth T.C."/>
            <person name="Theobald S."/>
            <person name="Frisvad J.C."/>
            <person name="Larsen T.O."/>
            <person name="Kjaerboelling I."/>
            <person name="Rothschild-Mancinelli K."/>
            <person name="Lyhne E.K."/>
            <person name="Kogle M.E."/>
            <person name="Barry K."/>
            <person name="Clum A."/>
            <person name="Na H."/>
            <person name="Ledsgaard L."/>
            <person name="Lin J."/>
            <person name="Lipzen A."/>
            <person name="Kuo A."/>
            <person name="Riley R."/>
            <person name="Mondo S."/>
            <person name="Labutti K."/>
            <person name="Haridas S."/>
            <person name="Pangalinan J."/>
            <person name="Salamov A.A."/>
            <person name="Simmons B.A."/>
            <person name="Magnuson J.K."/>
            <person name="Chen J."/>
            <person name="Drula E."/>
            <person name="Henrissat B."/>
            <person name="Wiebenga A."/>
            <person name="Lubbers R.J."/>
            <person name="Gomes A.C."/>
            <person name="Makela M.R."/>
            <person name="Stajich J."/>
            <person name="Grigoriev I.V."/>
            <person name="Mortensen U.H."/>
            <person name="De Vries R.P."/>
            <person name="Baker S.E."/>
            <person name="Andersen M.R."/>
        </authorList>
    </citation>
    <scope>NUCLEOTIDE SEQUENCE [LARGE SCALE GENOMIC DNA]</scope>
    <source>
        <strain evidence="7 8">CBS 209.92</strain>
    </source>
</reference>
<feature type="transmembrane region" description="Helical" evidence="5">
    <location>
        <begin position="129"/>
        <end position="146"/>
    </location>
</feature>
<keyword evidence="3 5" id="KW-1133">Transmembrane helix</keyword>
<feature type="transmembrane region" description="Helical" evidence="5">
    <location>
        <begin position="380"/>
        <end position="406"/>
    </location>
</feature>
<dbReference type="EMBL" id="JBFTWV010000010">
    <property type="protein sequence ID" value="KAL2798923.1"/>
    <property type="molecule type" value="Genomic_DNA"/>
</dbReference>
<feature type="transmembrane region" description="Helical" evidence="5">
    <location>
        <begin position="324"/>
        <end position="342"/>
    </location>
</feature>
<feature type="transmembrane region" description="Helical" evidence="5">
    <location>
        <begin position="418"/>
        <end position="437"/>
    </location>
</feature>
<evidence type="ECO:0000256" key="4">
    <source>
        <dbReference type="ARBA" id="ARBA00023136"/>
    </source>
</evidence>
<evidence type="ECO:0000259" key="6">
    <source>
        <dbReference type="PROSITE" id="PS50850"/>
    </source>
</evidence>
<sequence length="498" mass="53843">MASIEQLEQQTSDVYLAPPRGIKKWLFLIVVCSTQLFVQGAFGYILIPLHLVGDTFGQSSKEATQMTWHVGGYSLTVGAFILIAGKLGDLYGSKRILILGWTWFGVWSVIGGCSAFTKSPIFFDTARALQGIGPAFLLPNALAIAGRTYPPGKKKNMVFSIFAMAAPLGCFTAGVIGAALAEYVWWPWVMWLFSIGCFIMAMIALWVIPSDSPLGQRSVGYSFDYTGSALGVTGLLLLNISWNQAPIDGWTTPYVYLLLILGFILLGLFVLQEKRAAEPILDISIFNRHVAAVLLTTGLGWSSFGVWFYYLFQFIQQFRGVSPLASAVQFAPGAISGILAALTTPYLMVKISSGWLMVIACASFLVGCLLQSTAPVDQPYWMNTFLSFIITAWGMDISFPASATILSDSVPVKHQGAAASLVNTVVNYSIAIGLGIAGTVEAEVSHEGADLLLGYRAALWTSVGLSALAFVIAMIYAACTECSRLKTRRGRESIDNQV</sequence>
<feature type="transmembrane region" description="Helical" evidence="5">
    <location>
        <begin position="254"/>
        <end position="271"/>
    </location>
</feature>
<keyword evidence="2 5" id="KW-0812">Transmembrane</keyword>
<keyword evidence="4 5" id="KW-0472">Membrane</keyword>
<feature type="transmembrane region" description="Helical" evidence="5">
    <location>
        <begin position="185"/>
        <end position="208"/>
    </location>
</feature>
<evidence type="ECO:0000256" key="5">
    <source>
        <dbReference type="SAM" id="Phobius"/>
    </source>
</evidence>
<dbReference type="PANTHER" id="PTHR42718">
    <property type="entry name" value="MAJOR FACILITATOR SUPERFAMILY MULTIDRUG TRANSPORTER MFSC"/>
    <property type="match status" value="1"/>
</dbReference>
<proteinExistence type="predicted"/>
<comment type="caution">
    <text evidence="7">The sequence shown here is derived from an EMBL/GenBank/DDBJ whole genome shotgun (WGS) entry which is preliminary data.</text>
</comment>
<protein>
    <submittedName>
        <fullName evidence="7">MFS multidrug transporter</fullName>
    </submittedName>
</protein>
<dbReference type="InterPro" id="IPR011701">
    <property type="entry name" value="MFS"/>
</dbReference>
<evidence type="ECO:0000256" key="1">
    <source>
        <dbReference type="ARBA" id="ARBA00004141"/>
    </source>
</evidence>
<organism evidence="7 8">
    <name type="scientific">Aspergillus keveii</name>
    <dbReference type="NCBI Taxonomy" id="714993"/>
    <lineage>
        <taxon>Eukaryota</taxon>
        <taxon>Fungi</taxon>
        <taxon>Dikarya</taxon>
        <taxon>Ascomycota</taxon>
        <taxon>Pezizomycotina</taxon>
        <taxon>Eurotiomycetes</taxon>
        <taxon>Eurotiomycetidae</taxon>
        <taxon>Eurotiales</taxon>
        <taxon>Aspergillaceae</taxon>
        <taxon>Aspergillus</taxon>
        <taxon>Aspergillus subgen. Nidulantes</taxon>
    </lineage>
</organism>
<accession>A0ABR4GIM9</accession>
<dbReference type="SUPFAM" id="SSF103473">
    <property type="entry name" value="MFS general substrate transporter"/>
    <property type="match status" value="1"/>
</dbReference>
<evidence type="ECO:0000256" key="2">
    <source>
        <dbReference type="ARBA" id="ARBA00022692"/>
    </source>
</evidence>
<feature type="transmembrane region" description="Helical" evidence="5">
    <location>
        <begin position="292"/>
        <end position="312"/>
    </location>
</feature>
<feature type="transmembrane region" description="Helical" evidence="5">
    <location>
        <begin position="25"/>
        <end position="46"/>
    </location>
</feature>
<feature type="transmembrane region" description="Helical" evidence="5">
    <location>
        <begin position="220"/>
        <end position="242"/>
    </location>
</feature>
<dbReference type="Proteomes" id="UP001610563">
    <property type="component" value="Unassembled WGS sequence"/>
</dbReference>
<feature type="transmembrane region" description="Helical" evidence="5">
    <location>
        <begin position="96"/>
        <end position="117"/>
    </location>
</feature>
<evidence type="ECO:0000313" key="7">
    <source>
        <dbReference type="EMBL" id="KAL2798923.1"/>
    </source>
</evidence>
<evidence type="ECO:0000256" key="3">
    <source>
        <dbReference type="ARBA" id="ARBA00022989"/>
    </source>
</evidence>